<sequence>MIYEHSDLTVGPYRFMAYVFAPAESEKKGSISAGVFGVRFKAGNGYRALLMQSNEGRSVQLIACSVEDVKDRLAAVDDFFRSANDRSEINGDSLRTELDRFAKENGLLVAAATLSISDSTQEDASFAMVRVFMAGMPPLVMIENGHYHFPVRSGIPLGINDLHIPMQPLELPVHASLYIHTPLDGRKEELKEMHSMLSHFKSEMLPEGVLLFGLHLKKAES</sequence>
<organism evidence="1 2">
    <name type="scientific">Leptonema illini</name>
    <dbReference type="NCBI Taxonomy" id="183"/>
    <lineage>
        <taxon>Bacteria</taxon>
        <taxon>Pseudomonadati</taxon>
        <taxon>Spirochaetota</taxon>
        <taxon>Spirochaetia</taxon>
        <taxon>Leptospirales</taxon>
        <taxon>Leptospiraceae</taxon>
        <taxon>Leptonema</taxon>
    </lineage>
</organism>
<dbReference type="EMBL" id="WBUI01000002">
    <property type="protein sequence ID" value="KAB2934607.1"/>
    <property type="molecule type" value="Genomic_DNA"/>
</dbReference>
<name>A0A833H3T6_9LEPT</name>
<accession>A0A833H3T6</accession>
<dbReference type="AlphaFoldDB" id="A0A833H3T6"/>
<evidence type="ECO:0000313" key="2">
    <source>
        <dbReference type="Proteomes" id="UP000460298"/>
    </source>
</evidence>
<comment type="caution">
    <text evidence="1">The sequence shown here is derived from an EMBL/GenBank/DDBJ whole genome shotgun (WGS) entry which is preliminary data.</text>
</comment>
<dbReference type="Proteomes" id="UP000460298">
    <property type="component" value="Unassembled WGS sequence"/>
</dbReference>
<gene>
    <name evidence="1" type="ORF">F9K24_02190</name>
</gene>
<reference evidence="1 2" key="1">
    <citation type="submission" date="2019-10" db="EMBL/GenBank/DDBJ databases">
        <title>Extracellular Electron Transfer in a Candidatus Methanoperedens spp. Enrichment Culture.</title>
        <authorList>
            <person name="Berger S."/>
            <person name="Rangel Shaw D."/>
            <person name="Berben T."/>
            <person name="In 'T Zandt M."/>
            <person name="Frank J."/>
            <person name="Reimann J."/>
            <person name="Jetten M.S.M."/>
            <person name="Welte C.U."/>
        </authorList>
    </citation>
    <scope>NUCLEOTIDE SEQUENCE [LARGE SCALE GENOMIC DNA]</scope>
    <source>
        <strain evidence="1">SB12</strain>
    </source>
</reference>
<proteinExistence type="predicted"/>
<protein>
    <submittedName>
        <fullName evidence="1">Uncharacterized protein</fullName>
    </submittedName>
</protein>
<evidence type="ECO:0000313" key="1">
    <source>
        <dbReference type="EMBL" id="KAB2934607.1"/>
    </source>
</evidence>